<gene>
    <name evidence="5" type="ORF">GNZ18_18605</name>
</gene>
<dbReference type="Pfam" id="PF00135">
    <property type="entry name" value="COesterase"/>
    <property type="match status" value="1"/>
</dbReference>
<dbReference type="PANTHER" id="PTHR11559">
    <property type="entry name" value="CARBOXYLESTERASE"/>
    <property type="match status" value="1"/>
</dbReference>
<evidence type="ECO:0000313" key="5">
    <source>
        <dbReference type="EMBL" id="MUN38600.1"/>
    </source>
</evidence>
<evidence type="ECO:0000256" key="2">
    <source>
        <dbReference type="ARBA" id="ARBA00022801"/>
    </source>
</evidence>
<dbReference type="EC" id="3.1.1.-" evidence="3"/>
<keyword evidence="2 3" id="KW-0378">Hydrolase</keyword>
<comment type="similarity">
    <text evidence="1 3">Belongs to the type-B carboxylesterase/lipase family.</text>
</comment>
<dbReference type="GO" id="GO:0016787">
    <property type="term" value="F:hydrolase activity"/>
    <property type="evidence" value="ECO:0007669"/>
    <property type="project" value="UniProtKB-KW"/>
</dbReference>
<dbReference type="Gene3D" id="3.40.50.1820">
    <property type="entry name" value="alpha/beta hydrolase"/>
    <property type="match status" value="1"/>
</dbReference>
<dbReference type="InterPro" id="IPR002018">
    <property type="entry name" value="CarbesteraseB"/>
</dbReference>
<evidence type="ECO:0000256" key="3">
    <source>
        <dbReference type="RuleBase" id="RU361235"/>
    </source>
</evidence>
<evidence type="ECO:0000256" key="1">
    <source>
        <dbReference type="ARBA" id="ARBA00005964"/>
    </source>
</evidence>
<feature type="signal peptide" evidence="3">
    <location>
        <begin position="1"/>
        <end position="32"/>
    </location>
</feature>
<dbReference type="InterPro" id="IPR050309">
    <property type="entry name" value="Type-B_Carboxylest/Lipase"/>
</dbReference>
<feature type="chain" id="PRO_5039752480" description="Carboxylic ester hydrolase" evidence="3">
    <location>
        <begin position="33"/>
        <end position="549"/>
    </location>
</feature>
<name>A0A7K1L2E5_9ACTN</name>
<dbReference type="EMBL" id="WOFH01000006">
    <property type="protein sequence ID" value="MUN38600.1"/>
    <property type="molecule type" value="Genomic_DNA"/>
</dbReference>
<evidence type="ECO:0000313" key="6">
    <source>
        <dbReference type="Proteomes" id="UP000432015"/>
    </source>
</evidence>
<dbReference type="SUPFAM" id="SSF53474">
    <property type="entry name" value="alpha/beta-Hydrolases"/>
    <property type="match status" value="1"/>
</dbReference>
<dbReference type="RefSeq" id="WP_156217771.1">
    <property type="nucleotide sequence ID" value="NZ_WOFH01000006.1"/>
</dbReference>
<protein>
    <recommendedName>
        <fullName evidence="3">Carboxylic ester hydrolase</fullName>
        <ecNumber evidence="3">3.1.1.-</ecNumber>
    </recommendedName>
</protein>
<keyword evidence="3" id="KW-0732">Signal</keyword>
<organism evidence="5 6">
    <name type="scientific">Actinomadura litoris</name>
    <dbReference type="NCBI Taxonomy" id="2678616"/>
    <lineage>
        <taxon>Bacteria</taxon>
        <taxon>Bacillati</taxon>
        <taxon>Actinomycetota</taxon>
        <taxon>Actinomycetes</taxon>
        <taxon>Streptosporangiales</taxon>
        <taxon>Thermomonosporaceae</taxon>
        <taxon>Actinomadura</taxon>
    </lineage>
</organism>
<dbReference type="AlphaFoldDB" id="A0A7K1L2E5"/>
<feature type="domain" description="Carboxylesterase type B" evidence="4">
    <location>
        <begin position="52"/>
        <end position="541"/>
    </location>
</feature>
<reference evidence="5 6" key="1">
    <citation type="submission" date="2019-11" db="EMBL/GenBank/DDBJ databases">
        <authorList>
            <person name="Cao P."/>
        </authorList>
    </citation>
    <scope>NUCLEOTIDE SEQUENCE [LARGE SCALE GENOMIC DNA]</scope>
    <source>
        <strain evidence="5 6">NEAU-AAG5</strain>
    </source>
</reference>
<keyword evidence="6" id="KW-1185">Reference proteome</keyword>
<dbReference type="PROSITE" id="PS00122">
    <property type="entry name" value="CARBOXYLESTERASE_B_1"/>
    <property type="match status" value="1"/>
</dbReference>
<dbReference type="InterPro" id="IPR029058">
    <property type="entry name" value="AB_hydrolase_fold"/>
</dbReference>
<accession>A0A7K1L2E5</accession>
<dbReference type="InterPro" id="IPR019826">
    <property type="entry name" value="Carboxylesterase_B_AS"/>
</dbReference>
<proteinExistence type="inferred from homology"/>
<evidence type="ECO:0000259" key="4">
    <source>
        <dbReference type="Pfam" id="PF00135"/>
    </source>
</evidence>
<sequence length="549" mass="58081">MRPTRLRNPVTTSVLAAAATSVALLMTSLTGAIPAASGTTVQAAAVDCADGTTVQTDTGAVCGVVKDGVRSWLGVPYAAAPVGNLRWAAPRKRPAWSSTLPATENGPTCPQSAALGAGSTNEDCLNVNVRAPENPRGKKLPVMVEFHGGGWLLGRPADGSHLAKAGNLIQVGVNYRLGIFGFMAHASLGDHSGNWAIQDQQESLRWVKRNIARFGGDPDNVTIYGASAGGASVCSNTVSPTAKGLFQKGIAQSGEYNSLRGGTVNTSWQPGDCKSQLPTEKQAQQAGARFSKVLGCEGAADKAACLRKVPVQTLLDKSGDGLGPDKGTIAPIADGKTLPMSPAEAFKKGKVNDVTLMHGVDRDETQLENAETPADYRRLVRQQYGPHASAVFDLYPLERFPEPSAFIAYRTIVADSNSVCPALLNDQRLARHLTVFAYQTDNADAPPASWLDKTKPNGSFHVGENQFLAPGPVPPNPNQQALGNQITNQWTGFARTGDPTVPGAPYWPKFTKRNPNVLSMAPAGTSELTTEIGKQHHCGFWNALTPFNN</sequence>
<dbReference type="Proteomes" id="UP000432015">
    <property type="component" value="Unassembled WGS sequence"/>
</dbReference>
<comment type="caution">
    <text evidence="5">The sequence shown here is derived from an EMBL/GenBank/DDBJ whole genome shotgun (WGS) entry which is preliminary data.</text>
</comment>